<dbReference type="GO" id="GO:0043328">
    <property type="term" value="P:protein transport to vacuole involved in ubiquitin-dependent protein catabolic process via the multivesicular body sorting pathway"/>
    <property type="evidence" value="ECO:0007669"/>
    <property type="project" value="TreeGrafter"/>
</dbReference>
<name>A0A250WWF8_9CHLO</name>
<dbReference type="InterPro" id="IPR036388">
    <property type="entry name" value="WH-like_DNA-bd_sf"/>
</dbReference>
<dbReference type="Gene3D" id="6.10.140.180">
    <property type="match status" value="1"/>
</dbReference>
<proteinExistence type="inferred from homology"/>
<protein>
    <recommendedName>
        <fullName evidence="2">Vacuolar protein sorting-associated protein</fullName>
    </recommendedName>
</protein>
<dbReference type="InterPro" id="IPR040608">
    <property type="entry name" value="Snf8/Vps36"/>
</dbReference>
<evidence type="ECO:0000256" key="2">
    <source>
        <dbReference type="PIRNR" id="PIRNR017215"/>
    </source>
</evidence>
<gene>
    <name evidence="3" type="ORF">CEUSTIGMA_g2611.t1</name>
</gene>
<dbReference type="FunFam" id="1.10.10.10:FF:000085">
    <property type="entry name" value="Vacuolar-sorting protein SNF8"/>
    <property type="match status" value="1"/>
</dbReference>
<evidence type="ECO:0000313" key="3">
    <source>
        <dbReference type="EMBL" id="GAX75167.1"/>
    </source>
</evidence>
<dbReference type="Pfam" id="PF04157">
    <property type="entry name" value="EAP30"/>
    <property type="match status" value="1"/>
</dbReference>
<comment type="similarity">
    <text evidence="1 2">Belongs to the SNF8 family.</text>
</comment>
<keyword evidence="2" id="KW-0653">Protein transport</keyword>
<dbReference type="OrthoDB" id="283883at2759"/>
<comment type="caution">
    <text evidence="3">The sequence shown here is derived from an EMBL/GenBank/DDBJ whole genome shotgun (WGS) entry which is preliminary data.</text>
</comment>
<sequence length="246" mass="27572">MRRGVGISGLQHVAAANDNYKKIGNEVKQSNLQSMKNQMELFRSKLEEFALKHKNEIRKDPEFRARFHQMCANIGVDPLASNKGVWAKTLGIGDFYYELGVQIVEACWATRESSGGLIELTVLLRYINRRRGKLADPVSEDDVIRAMKKIRVLGNGQFEIVTIGKQQYIRSVPGELSMDSNKILEQAQVKGFVSKSEVVKVPGWSNARTDAALEGMVKQGLAWVDDQAPGGERLYWFPCLAVNQQS</sequence>
<dbReference type="PANTHER" id="PTHR12806">
    <property type="entry name" value="EAP30 SUBUNIT OF ELL COMPLEX"/>
    <property type="match status" value="1"/>
</dbReference>
<comment type="subunit">
    <text evidence="2">Component of the endosomal sorting complex required for transport II (ESCRT-II).</text>
</comment>
<dbReference type="Proteomes" id="UP000232323">
    <property type="component" value="Unassembled WGS sequence"/>
</dbReference>
<comment type="function">
    <text evidence="2">Component of the endosomal sorting complex required for transport II (ESCRT-II), which is required for multivesicular body (MVB) formation and sorting of endosomal cargo proteins into MVBs.</text>
</comment>
<dbReference type="PANTHER" id="PTHR12806:SF0">
    <property type="entry name" value="VACUOLAR-SORTING PROTEIN SNF8"/>
    <property type="match status" value="1"/>
</dbReference>
<evidence type="ECO:0000313" key="4">
    <source>
        <dbReference type="Proteomes" id="UP000232323"/>
    </source>
</evidence>
<dbReference type="PIRSF" id="PIRSF017215">
    <property type="entry name" value="ESCRT2_Vps22"/>
    <property type="match status" value="1"/>
</dbReference>
<evidence type="ECO:0000256" key="1">
    <source>
        <dbReference type="ARBA" id="ARBA00009834"/>
    </source>
</evidence>
<dbReference type="STRING" id="1157962.A0A250WWF8"/>
<dbReference type="InterPro" id="IPR036390">
    <property type="entry name" value="WH_DNA-bd_sf"/>
</dbReference>
<reference evidence="3 4" key="1">
    <citation type="submission" date="2017-08" db="EMBL/GenBank/DDBJ databases">
        <title>Acidophilic green algal genome provides insights into adaptation to an acidic environment.</title>
        <authorList>
            <person name="Hirooka S."/>
            <person name="Hirose Y."/>
            <person name="Kanesaki Y."/>
            <person name="Higuchi S."/>
            <person name="Fujiwara T."/>
            <person name="Onuma R."/>
            <person name="Era A."/>
            <person name="Ohbayashi R."/>
            <person name="Uzuka A."/>
            <person name="Nozaki H."/>
            <person name="Yoshikawa H."/>
            <person name="Miyagishima S.Y."/>
        </authorList>
    </citation>
    <scope>NUCLEOTIDE SEQUENCE [LARGE SCALE GENOMIC DNA]</scope>
    <source>
        <strain evidence="3 4">NIES-2499</strain>
    </source>
</reference>
<organism evidence="3 4">
    <name type="scientific">Chlamydomonas eustigma</name>
    <dbReference type="NCBI Taxonomy" id="1157962"/>
    <lineage>
        <taxon>Eukaryota</taxon>
        <taxon>Viridiplantae</taxon>
        <taxon>Chlorophyta</taxon>
        <taxon>core chlorophytes</taxon>
        <taxon>Chlorophyceae</taxon>
        <taxon>CS clade</taxon>
        <taxon>Chlamydomonadales</taxon>
        <taxon>Chlamydomonadaceae</taxon>
        <taxon>Chlamydomonas</taxon>
    </lineage>
</organism>
<dbReference type="AlphaFoldDB" id="A0A250WWF8"/>
<accession>A0A250WWF8</accession>
<dbReference type="EMBL" id="BEGY01000011">
    <property type="protein sequence ID" value="GAX75167.1"/>
    <property type="molecule type" value="Genomic_DNA"/>
</dbReference>
<dbReference type="InterPro" id="IPR016689">
    <property type="entry name" value="ESCRT-2_cplx_Snf8"/>
</dbReference>
<dbReference type="Gene3D" id="1.10.10.10">
    <property type="entry name" value="Winged helix-like DNA-binding domain superfamily/Winged helix DNA-binding domain"/>
    <property type="match status" value="2"/>
</dbReference>
<keyword evidence="4" id="KW-1185">Reference proteome</keyword>
<dbReference type="SUPFAM" id="SSF46785">
    <property type="entry name" value="Winged helix' DNA-binding domain"/>
    <property type="match status" value="2"/>
</dbReference>
<dbReference type="GO" id="GO:0000814">
    <property type="term" value="C:ESCRT II complex"/>
    <property type="evidence" value="ECO:0007669"/>
    <property type="project" value="UniProtKB-UniRule"/>
</dbReference>
<keyword evidence="2" id="KW-0813">Transport</keyword>